<reference evidence="12 13" key="1">
    <citation type="journal article" date="2022" name="G3 (Bethesda)">
        <title>Evaluating Illumina-, Nanopore-, and PacBio-based genome assembly strategies with the bald notothen, Trematomus borchgrevinki.</title>
        <authorList>
            <person name="Rayamajhi N."/>
            <person name="Cheng C.C."/>
            <person name="Catchen J.M."/>
        </authorList>
    </citation>
    <scope>NUCLEOTIDE SEQUENCE [LARGE SCALE GENOMIC DNA]</scope>
    <source>
        <strain evidence="12">AGRC-2024</strain>
    </source>
</reference>
<accession>A0ABD2FVU6</accession>
<protein>
    <recommendedName>
        <fullName evidence="11">Peptidase M14 domain-containing protein</fullName>
    </recommendedName>
</protein>
<feature type="signal peptide" evidence="10">
    <location>
        <begin position="1"/>
        <end position="18"/>
    </location>
</feature>
<dbReference type="GO" id="GO:0008237">
    <property type="term" value="F:metallopeptidase activity"/>
    <property type="evidence" value="ECO:0007669"/>
    <property type="project" value="UniProtKB-KW"/>
</dbReference>
<keyword evidence="4" id="KW-0645">Protease</keyword>
<dbReference type="InterPro" id="IPR057246">
    <property type="entry name" value="CARBOXYPEPT_ZN_1"/>
</dbReference>
<sequence length="361" mass="40355">MLFSVGLSLVVLLSVVGAATVERVEYDYYKYHPMPEITDWMLQAANNYPEVVTIVEYGQTYEKRNISLLKIGVNTGEKKKAIWMDCGIHAREWITPAFCQYFVREILQAYKTDPKMQAMMTNMDFYVTPVLNIDGYIHSWKDNTTRLWRKNRSPGPLNCTCYGTDLNRNFNANWGTLGVSFDCCSNTFCGTKPVSEPEAQAVTYFVGSRREDFLCFLTIHSYGQLLLVPFGHPNFTASNYDELMKVGKGAADAIRSVHGKDYTVGTSPDVLYANSGSSIDWARMQGIPLTYTFELRDDGTFGFELPQDQIQPTCEEAYSGALHIITYAHDKTFSGAAATAATAATLWSMLLALGITGTTLM</sequence>
<evidence type="ECO:0000313" key="12">
    <source>
        <dbReference type="EMBL" id="KAL3045816.1"/>
    </source>
</evidence>
<dbReference type="AlphaFoldDB" id="A0ABD2FVU6"/>
<feature type="domain" description="Peptidase M14" evidence="11">
    <location>
        <begin position="30"/>
        <end position="328"/>
    </location>
</feature>
<evidence type="ECO:0000256" key="6">
    <source>
        <dbReference type="ARBA" id="ARBA00022801"/>
    </source>
</evidence>
<keyword evidence="6" id="KW-0378">Hydrolase</keyword>
<dbReference type="PROSITE" id="PS52035">
    <property type="entry name" value="PEPTIDASE_M14"/>
    <property type="match status" value="1"/>
</dbReference>
<evidence type="ECO:0000256" key="9">
    <source>
        <dbReference type="PROSITE-ProRule" id="PRU01379"/>
    </source>
</evidence>
<keyword evidence="8" id="KW-0482">Metalloprotease</keyword>
<comment type="caution">
    <text evidence="12">The sequence shown here is derived from an EMBL/GenBank/DDBJ whole genome shotgun (WGS) entry which is preliminary data.</text>
</comment>
<evidence type="ECO:0000256" key="4">
    <source>
        <dbReference type="ARBA" id="ARBA00022670"/>
    </source>
</evidence>
<evidence type="ECO:0000256" key="7">
    <source>
        <dbReference type="ARBA" id="ARBA00022833"/>
    </source>
</evidence>
<feature type="chain" id="PRO_5044816788" description="Peptidase M14 domain-containing protein" evidence="10">
    <location>
        <begin position="19"/>
        <end position="361"/>
    </location>
</feature>
<reference evidence="12 13" key="2">
    <citation type="journal article" date="2024" name="G3 (Bethesda)">
        <title>The genome of the cryopelagic Antarctic bald notothen, Trematomus borchgrevinki.</title>
        <authorList>
            <person name="Rayamajhi N."/>
            <person name="Rivera-Colon A.G."/>
            <person name="Minhas B.F."/>
            <person name="Cheng C.C."/>
            <person name="Catchen J.M."/>
        </authorList>
    </citation>
    <scope>NUCLEOTIDE SEQUENCE [LARGE SCALE GENOMIC DNA]</scope>
    <source>
        <strain evidence="12">AGRC-2024</strain>
    </source>
</reference>
<keyword evidence="5" id="KW-0479">Metal-binding</keyword>
<dbReference type="GO" id="GO:0046872">
    <property type="term" value="F:metal ion binding"/>
    <property type="evidence" value="ECO:0007669"/>
    <property type="project" value="UniProtKB-KW"/>
</dbReference>
<keyword evidence="13" id="KW-1185">Reference proteome</keyword>
<keyword evidence="3" id="KW-0121">Carboxypeptidase</keyword>
<dbReference type="PANTHER" id="PTHR11705:SF19">
    <property type="entry name" value="CARBOXYPEPTIDASE O"/>
    <property type="match status" value="1"/>
</dbReference>
<evidence type="ECO:0000256" key="10">
    <source>
        <dbReference type="SAM" id="SignalP"/>
    </source>
</evidence>
<keyword evidence="10" id="KW-0732">Signal</keyword>
<dbReference type="GO" id="GO:0004180">
    <property type="term" value="F:carboxypeptidase activity"/>
    <property type="evidence" value="ECO:0007669"/>
    <property type="project" value="UniProtKB-KW"/>
</dbReference>
<dbReference type="FunFam" id="3.40.630.10:FF:000001">
    <property type="entry name" value="Carboxypeptidase B"/>
    <property type="match status" value="1"/>
</dbReference>
<dbReference type="PROSITE" id="PS00132">
    <property type="entry name" value="CARBOXYPEPT_ZN_1"/>
    <property type="match status" value="1"/>
</dbReference>
<name>A0ABD2FVU6_PAGBO</name>
<comment type="cofactor">
    <cofactor evidence="1">
        <name>Zn(2+)</name>
        <dbReference type="ChEBI" id="CHEBI:29105"/>
    </cofactor>
</comment>
<dbReference type="InterPro" id="IPR000834">
    <property type="entry name" value="Peptidase_M14"/>
</dbReference>
<dbReference type="PANTHER" id="PTHR11705">
    <property type="entry name" value="PROTEASE FAMILY M14 CARBOXYPEPTIDASE A,B"/>
    <property type="match status" value="1"/>
</dbReference>
<dbReference type="Gene3D" id="3.40.630.10">
    <property type="entry name" value="Zn peptidases"/>
    <property type="match status" value="1"/>
</dbReference>
<organism evidence="12 13">
    <name type="scientific">Pagothenia borchgrevinki</name>
    <name type="common">Bald rockcod</name>
    <name type="synonym">Trematomus borchgrevinki</name>
    <dbReference type="NCBI Taxonomy" id="8213"/>
    <lineage>
        <taxon>Eukaryota</taxon>
        <taxon>Metazoa</taxon>
        <taxon>Chordata</taxon>
        <taxon>Craniata</taxon>
        <taxon>Vertebrata</taxon>
        <taxon>Euteleostomi</taxon>
        <taxon>Actinopterygii</taxon>
        <taxon>Neopterygii</taxon>
        <taxon>Teleostei</taxon>
        <taxon>Neoteleostei</taxon>
        <taxon>Acanthomorphata</taxon>
        <taxon>Eupercaria</taxon>
        <taxon>Perciformes</taxon>
        <taxon>Notothenioidei</taxon>
        <taxon>Nototheniidae</taxon>
        <taxon>Pagothenia</taxon>
    </lineage>
</organism>
<dbReference type="GO" id="GO:0006508">
    <property type="term" value="P:proteolysis"/>
    <property type="evidence" value="ECO:0007669"/>
    <property type="project" value="UniProtKB-KW"/>
</dbReference>
<dbReference type="SUPFAM" id="SSF53187">
    <property type="entry name" value="Zn-dependent exopeptidases"/>
    <property type="match status" value="1"/>
</dbReference>
<evidence type="ECO:0000259" key="11">
    <source>
        <dbReference type="PROSITE" id="PS52035"/>
    </source>
</evidence>
<gene>
    <name evidence="12" type="ORF">OYC64_013971</name>
</gene>
<dbReference type="Proteomes" id="UP001619887">
    <property type="component" value="Unassembled WGS sequence"/>
</dbReference>
<feature type="active site" description="Proton donor/acceptor" evidence="9">
    <location>
        <position position="294"/>
    </location>
</feature>
<keyword evidence="7" id="KW-0862">Zinc</keyword>
<comment type="similarity">
    <text evidence="2 9">Belongs to the peptidase M14 family.</text>
</comment>
<dbReference type="PRINTS" id="PR00765">
    <property type="entry name" value="CRBOXYPTASEA"/>
</dbReference>
<evidence type="ECO:0000256" key="3">
    <source>
        <dbReference type="ARBA" id="ARBA00022645"/>
    </source>
</evidence>
<dbReference type="Pfam" id="PF00246">
    <property type="entry name" value="Peptidase_M14"/>
    <property type="match status" value="1"/>
</dbReference>
<evidence type="ECO:0000256" key="5">
    <source>
        <dbReference type="ARBA" id="ARBA00022723"/>
    </source>
</evidence>
<evidence type="ECO:0000256" key="1">
    <source>
        <dbReference type="ARBA" id="ARBA00001947"/>
    </source>
</evidence>
<dbReference type="SMART" id="SM00631">
    <property type="entry name" value="Zn_pept"/>
    <property type="match status" value="1"/>
</dbReference>
<evidence type="ECO:0000256" key="8">
    <source>
        <dbReference type="ARBA" id="ARBA00023049"/>
    </source>
</evidence>
<dbReference type="EMBL" id="JBIYXZ010002086">
    <property type="protein sequence ID" value="KAL3045816.1"/>
    <property type="molecule type" value="Genomic_DNA"/>
</dbReference>
<proteinExistence type="inferred from homology"/>
<evidence type="ECO:0000313" key="13">
    <source>
        <dbReference type="Proteomes" id="UP001619887"/>
    </source>
</evidence>
<evidence type="ECO:0000256" key="2">
    <source>
        <dbReference type="ARBA" id="ARBA00005988"/>
    </source>
</evidence>